<evidence type="ECO:0000256" key="6">
    <source>
        <dbReference type="ARBA" id="ARBA00023136"/>
    </source>
</evidence>
<proteinExistence type="inferred from homology"/>
<dbReference type="Gene3D" id="3.10.20.90">
    <property type="entry name" value="Phosphatidylinositol 3-kinase Catalytic Subunit, Chain A, domain 1"/>
    <property type="match status" value="1"/>
</dbReference>
<sequence length="481" mass="47333">MTVSTEPELVRISILGGTTQLDSGLPAHVPLAALIPDLLGALRVSHDGTPAAWTLGRIDGSRLAPAETLAQAGVLDGDLLIVRADRADARSPLVDDVADGVAAALRHDRPGWTAASSRRIGYALFIVGLLAAVPAGRVAATDDRPAVLATAAIGATVLLTVALTARRLGTDPRTGTAATIGAAVLGALTASILVPTVGAGAQVALAAAAAGTIATVGHRVVGHAPAVHVAIATGAVLATAAGGLAALWPRPAGDIAAVVAVLAVVVVLLAPRAAIALGRLPLPTVPTLPPDPAAQDEPSQVDGVDALRLADRDPIGAIAELALGDLRTVADRAATTAAILTGILAGATVVCALATVVVAASADGSTVALVFSACTVAAVAGRGRTHADRLHSAIVVVGAGVTAVLAPLAVLVAGTGPSAFTVFAAVVAVAVGALLLGTVAAGGDYSPPAVRAAEIVEYAVLVSLVPLLLWVLGVYQTIRHL</sequence>
<dbReference type="Proteomes" id="UP001479933">
    <property type="component" value="Chromosome"/>
</dbReference>
<feature type="transmembrane region" description="Helical" evidence="7">
    <location>
        <begin position="455"/>
        <end position="478"/>
    </location>
</feature>
<feature type="transmembrane region" description="Helical" evidence="7">
    <location>
        <begin position="229"/>
        <end position="249"/>
    </location>
</feature>
<keyword evidence="10" id="KW-1185">Reference proteome</keyword>
<keyword evidence="3" id="KW-1003">Cell membrane</keyword>
<keyword evidence="4 7" id="KW-0812">Transmembrane</keyword>
<feature type="transmembrane region" description="Helical" evidence="7">
    <location>
        <begin position="255"/>
        <end position="275"/>
    </location>
</feature>
<evidence type="ECO:0000256" key="1">
    <source>
        <dbReference type="ARBA" id="ARBA00004651"/>
    </source>
</evidence>
<evidence type="ECO:0000259" key="8">
    <source>
        <dbReference type="Pfam" id="PF19053"/>
    </source>
</evidence>
<dbReference type="InterPro" id="IPR044049">
    <property type="entry name" value="EccD_transm"/>
</dbReference>
<evidence type="ECO:0000256" key="5">
    <source>
        <dbReference type="ARBA" id="ARBA00022989"/>
    </source>
</evidence>
<feature type="transmembrane region" description="Helical" evidence="7">
    <location>
        <begin position="146"/>
        <end position="165"/>
    </location>
</feature>
<evidence type="ECO:0000256" key="4">
    <source>
        <dbReference type="ARBA" id="ARBA00022692"/>
    </source>
</evidence>
<dbReference type="PIRSF" id="PIRSF017804">
    <property type="entry name" value="Secretion_EccD1"/>
    <property type="match status" value="1"/>
</dbReference>
<keyword evidence="6 7" id="KW-0472">Membrane</keyword>
<evidence type="ECO:0000313" key="10">
    <source>
        <dbReference type="Proteomes" id="UP001479933"/>
    </source>
</evidence>
<feature type="transmembrane region" description="Helical" evidence="7">
    <location>
        <begin position="364"/>
        <end position="381"/>
    </location>
</feature>
<evidence type="ECO:0000313" key="9">
    <source>
        <dbReference type="EMBL" id="WYY07724.1"/>
    </source>
</evidence>
<reference evidence="9 10" key="1">
    <citation type="journal article" date="2023" name="Virus Evol.">
        <title>Computational host range prediction-The good, the bad, and the ugly.</title>
        <authorList>
            <person name="Howell A.A."/>
            <person name="Versoza C.J."/>
            <person name="Pfeifer S.P."/>
        </authorList>
    </citation>
    <scope>NUCLEOTIDE SEQUENCE [LARGE SCALE GENOMIC DNA]</scope>
    <source>
        <strain evidence="9 10">1610/1b</strain>
    </source>
</reference>
<gene>
    <name evidence="9" type="primary">eccD</name>
    <name evidence="9" type="ORF">RVF87_01140</name>
</gene>
<feature type="domain" description="EccD-like transmembrane" evidence="8">
    <location>
        <begin position="118"/>
        <end position="481"/>
    </location>
</feature>
<dbReference type="RefSeq" id="WP_066166103.1">
    <property type="nucleotide sequence ID" value="NZ_CP136137.1"/>
</dbReference>
<feature type="transmembrane region" description="Helical" evidence="7">
    <location>
        <begin position="419"/>
        <end position="443"/>
    </location>
</feature>
<dbReference type="InterPro" id="IPR024962">
    <property type="entry name" value="YukD-like"/>
</dbReference>
<comment type="similarity">
    <text evidence="2">Belongs to the EccD/Snm4 family.</text>
</comment>
<feature type="transmembrane region" description="Helical" evidence="7">
    <location>
        <begin position="393"/>
        <end position="413"/>
    </location>
</feature>
<evidence type="ECO:0000256" key="7">
    <source>
        <dbReference type="SAM" id="Phobius"/>
    </source>
</evidence>
<accession>A0ABZ2U548</accession>
<dbReference type="Pfam" id="PF08817">
    <property type="entry name" value="YukD"/>
    <property type="match status" value="1"/>
</dbReference>
<comment type="subcellular location">
    <subcellularLocation>
        <location evidence="1">Cell membrane</location>
        <topology evidence="1">Multi-pass membrane protein</topology>
    </subcellularLocation>
</comment>
<protein>
    <submittedName>
        <fullName evidence="9">Type VII secretion integral membrane protein EccD</fullName>
    </submittedName>
</protein>
<dbReference type="EMBL" id="CP136137">
    <property type="protein sequence ID" value="WYY07724.1"/>
    <property type="molecule type" value="Genomic_DNA"/>
</dbReference>
<evidence type="ECO:0000256" key="3">
    <source>
        <dbReference type="ARBA" id="ARBA00022475"/>
    </source>
</evidence>
<evidence type="ECO:0000256" key="2">
    <source>
        <dbReference type="ARBA" id="ARBA00006162"/>
    </source>
</evidence>
<keyword evidence="5 7" id="KW-1133">Transmembrane helix</keyword>
<organism evidence="9 10">
    <name type="scientific">Gordonia hydrophobica</name>
    <dbReference type="NCBI Taxonomy" id="40516"/>
    <lineage>
        <taxon>Bacteria</taxon>
        <taxon>Bacillati</taxon>
        <taxon>Actinomycetota</taxon>
        <taxon>Actinomycetes</taxon>
        <taxon>Mycobacteriales</taxon>
        <taxon>Gordoniaceae</taxon>
        <taxon>Gordonia</taxon>
    </lineage>
</organism>
<feature type="transmembrane region" description="Helical" evidence="7">
    <location>
        <begin position="337"/>
        <end position="358"/>
    </location>
</feature>
<dbReference type="NCBIfam" id="TIGR03920">
    <property type="entry name" value="T7SS_EccD"/>
    <property type="match status" value="1"/>
</dbReference>
<dbReference type="InterPro" id="IPR006707">
    <property type="entry name" value="T7SS_EccD"/>
</dbReference>
<name>A0ABZ2U548_9ACTN</name>
<dbReference type="Pfam" id="PF19053">
    <property type="entry name" value="EccD"/>
    <property type="match status" value="1"/>
</dbReference>
<feature type="transmembrane region" description="Helical" evidence="7">
    <location>
        <begin position="120"/>
        <end position="140"/>
    </location>
</feature>